<feature type="non-terminal residue" evidence="1">
    <location>
        <position position="86"/>
    </location>
</feature>
<dbReference type="AlphaFoldDB" id="A0AAV5WRF4"/>
<sequence>SISHLEWINSLRNLRVIRRSTHESLDLENGILRITSSPLLSFFSNFLEETAEVNNGRGDFVTIIIRHNFDPSRSFHHCNTRKSSPE</sequence>
<dbReference type="EMBL" id="BTSY01000006">
    <property type="protein sequence ID" value="GMT32304.1"/>
    <property type="molecule type" value="Genomic_DNA"/>
</dbReference>
<reference evidence="1" key="1">
    <citation type="submission" date="2023-10" db="EMBL/GenBank/DDBJ databases">
        <title>Genome assembly of Pristionchus species.</title>
        <authorList>
            <person name="Yoshida K."/>
            <person name="Sommer R.J."/>
        </authorList>
    </citation>
    <scope>NUCLEOTIDE SEQUENCE</scope>
    <source>
        <strain evidence="1">RS5133</strain>
    </source>
</reference>
<comment type="caution">
    <text evidence="1">The sequence shown here is derived from an EMBL/GenBank/DDBJ whole genome shotgun (WGS) entry which is preliminary data.</text>
</comment>
<keyword evidence="2" id="KW-1185">Reference proteome</keyword>
<protein>
    <submittedName>
        <fullName evidence="1">Uncharacterized protein</fullName>
    </submittedName>
</protein>
<name>A0AAV5WRF4_9BILA</name>
<evidence type="ECO:0000313" key="1">
    <source>
        <dbReference type="EMBL" id="GMT32304.1"/>
    </source>
</evidence>
<organism evidence="1 2">
    <name type="scientific">Pristionchus fissidentatus</name>
    <dbReference type="NCBI Taxonomy" id="1538716"/>
    <lineage>
        <taxon>Eukaryota</taxon>
        <taxon>Metazoa</taxon>
        <taxon>Ecdysozoa</taxon>
        <taxon>Nematoda</taxon>
        <taxon>Chromadorea</taxon>
        <taxon>Rhabditida</taxon>
        <taxon>Rhabditina</taxon>
        <taxon>Diplogasteromorpha</taxon>
        <taxon>Diplogasteroidea</taxon>
        <taxon>Neodiplogasteridae</taxon>
        <taxon>Pristionchus</taxon>
    </lineage>
</organism>
<dbReference type="Proteomes" id="UP001432322">
    <property type="component" value="Unassembled WGS sequence"/>
</dbReference>
<accession>A0AAV5WRF4</accession>
<feature type="non-terminal residue" evidence="1">
    <location>
        <position position="1"/>
    </location>
</feature>
<gene>
    <name evidence="1" type="ORF">PFISCL1PPCAC_23601</name>
</gene>
<evidence type="ECO:0000313" key="2">
    <source>
        <dbReference type="Proteomes" id="UP001432322"/>
    </source>
</evidence>
<proteinExistence type="predicted"/>